<evidence type="ECO:0000256" key="6">
    <source>
        <dbReference type="ARBA" id="ARBA00022827"/>
    </source>
</evidence>
<dbReference type="STRING" id="109895.A0A507DUF1"/>
<evidence type="ECO:0000313" key="13">
    <source>
        <dbReference type="Proteomes" id="UP000318582"/>
    </source>
</evidence>
<keyword evidence="11" id="KW-0472">Membrane</keyword>
<keyword evidence="6" id="KW-0274">FAD</keyword>
<keyword evidence="8" id="KW-0560">Oxidoreductase</keyword>
<name>A0A507DUF1_9FUNG</name>
<evidence type="ECO:0000313" key="12">
    <source>
        <dbReference type="EMBL" id="TPX55176.1"/>
    </source>
</evidence>
<dbReference type="EMBL" id="QEAQ01000123">
    <property type="protein sequence ID" value="TPX55176.1"/>
    <property type="molecule type" value="Genomic_DNA"/>
</dbReference>
<dbReference type="InterPro" id="IPR036188">
    <property type="entry name" value="FAD/NAD-bd_sf"/>
</dbReference>
<evidence type="ECO:0000256" key="1">
    <source>
        <dbReference type="ARBA" id="ARBA00001974"/>
    </source>
</evidence>
<keyword evidence="7" id="KW-0521">NADP</keyword>
<dbReference type="AlphaFoldDB" id="A0A507DUF1"/>
<dbReference type="Pfam" id="PF13434">
    <property type="entry name" value="Lys_Orn_oxgnase"/>
    <property type="match status" value="1"/>
</dbReference>
<keyword evidence="13" id="KW-1185">Reference proteome</keyword>
<comment type="similarity">
    <text evidence="3">Belongs to the lysine N(6)-hydroxylase/L-ornithine N(5)-oxygenase family.</text>
</comment>
<evidence type="ECO:0000256" key="9">
    <source>
        <dbReference type="ARBA" id="ARBA00047598"/>
    </source>
</evidence>
<proteinExistence type="inferred from homology"/>
<keyword evidence="11" id="KW-1133">Transmembrane helix</keyword>
<comment type="catalytic activity">
    <reaction evidence="9">
        <text>L-ornithine + NADPH + O2 = N(5)-hydroxy-L-ornithine + NADP(+) + H2O</text>
        <dbReference type="Rhea" id="RHEA:41508"/>
        <dbReference type="ChEBI" id="CHEBI:15377"/>
        <dbReference type="ChEBI" id="CHEBI:15379"/>
        <dbReference type="ChEBI" id="CHEBI:46911"/>
        <dbReference type="ChEBI" id="CHEBI:57783"/>
        <dbReference type="ChEBI" id="CHEBI:58349"/>
        <dbReference type="ChEBI" id="CHEBI:78275"/>
        <dbReference type="EC" id="1.14.13.196"/>
    </reaction>
</comment>
<evidence type="ECO:0000256" key="3">
    <source>
        <dbReference type="ARBA" id="ARBA00007588"/>
    </source>
</evidence>
<evidence type="ECO:0000256" key="10">
    <source>
        <dbReference type="ARBA" id="ARBA00049248"/>
    </source>
</evidence>
<keyword evidence="11" id="KW-0812">Transmembrane</keyword>
<feature type="transmembrane region" description="Helical" evidence="11">
    <location>
        <begin position="68"/>
        <end position="89"/>
    </location>
</feature>
<organism evidence="12 13">
    <name type="scientific">Powellomyces hirtus</name>
    <dbReference type="NCBI Taxonomy" id="109895"/>
    <lineage>
        <taxon>Eukaryota</taxon>
        <taxon>Fungi</taxon>
        <taxon>Fungi incertae sedis</taxon>
        <taxon>Chytridiomycota</taxon>
        <taxon>Chytridiomycota incertae sedis</taxon>
        <taxon>Chytridiomycetes</taxon>
        <taxon>Spizellomycetales</taxon>
        <taxon>Powellomycetaceae</taxon>
        <taxon>Powellomyces</taxon>
    </lineage>
</organism>
<dbReference type="Proteomes" id="UP000318582">
    <property type="component" value="Unassembled WGS sequence"/>
</dbReference>
<evidence type="ECO:0000256" key="11">
    <source>
        <dbReference type="SAM" id="Phobius"/>
    </source>
</evidence>
<dbReference type="InterPro" id="IPR050346">
    <property type="entry name" value="FMO-like"/>
</dbReference>
<dbReference type="EC" id="1.14.13.196" evidence="4"/>
<comment type="pathway">
    <text evidence="2">Siderophore biosynthesis.</text>
</comment>
<dbReference type="GO" id="GO:0016491">
    <property type="term" value="F:oxidoreductase activity"/>
    <property type="evidence" value="ECO:0007669"/>
    <property type="project" value="UniProtKB-KW"/>
</dbReference>
<reference evidence="12 13" key="1">
    <citation type="journal article" date="2019" name="Sci. Rep.">
        <title>Comparative genomics of chytrid fungi reveal insights into the obligate biotrophic and pathogenic lifestyle of Synchytrium endobioticum.</title>
        <authorList>
            <person name="van de Vossenberg B.T.L.H."/>
            <person name="Warris S."/>
            <person name="Nguyen H.D.T."/>
            <person name="van Gent-Pelzer M.P.E."/>
            <person name="Joly D.L."/>
            <person name="van de Geest H.C."/>
            <person name="Bonants P.J.M."/>
            <person name="Smith D.S."/>
            <person name="Levesque C.A."/>
            <person name="van der Lee T.A.J."/>
        </authorList>
    </citation>
    <scope>NUCLEOTIDE SEQUENCE [LARGE SCALE GENOMIC DNA]</scope>
    <source>
        <strain evidence="12 13">CBS 809.83</strain>
    </source>
</reference>
<dbReference type="Pfam" id="PF13450">
    <property type="entry name" value="NAD_binding_8"/>
    <property type="match status" value="1"/>
</dbReference>
<sequence>MGSLTHTVKQVSSVTAATVVTPVICMLVYLNLFLATVLSRVLAWGANQKWYPFLPSAKNKPKGARPRVLVVGAGVSGVSAAAACVAAGVEVVIFEKEPKLGGVWARVNKTSSLQFQALFYRFNPMVRFRSSFPSRDEILHELHRVWTLYELESRTRFNTPVTSIDHDKATNTYTVNGNAHEIFDGIISAIGTCGDIQIPKFKNLENYKGIQAHSSKMDTVDLDLTKSCNITVLGSGASAVEVVDYVLNRIDGDESRLGPDSAQNQICITVVARSDKWIMPRGILLSSISSMIPTRLGYIFEFFLRRFWYGQELAGMTPDRPFYASTPCLNTRYLALIRAGRIRYIRGDIDGFTEKEVKVSNVAWDSNSMVGRPAHDAEAAKSASANVASDVVFFATGFKKPSNDFCSDSTWRTTQDDDPALTHAEEFKPPNLFCVAFPPSNPTMLFLNDAYVDAVATAGHIHIGVLTRLFLTFLLDPATRPTPHDAAEWVRCRRGPGDMKKRRWHREGGRSMLVGGYNRWDGGLDFYSYGELLYWVASTIAQQRNRWKYSLFVMGFNNSCGAKLAHAFPTHPASVDISKNNTINAAQPKLTAPHATAPRVVGSIVSPPASVTTATESSVRNRKVEVGR</sequence>
<evidence type="ECO:0000256" key="7">
    <source>
        <dbReference type="ARBA" id="ARBA00022857"/>
    </source>
</evidence>
<dbReference type="SUPFAM" id="SSF51905">
    <property type="entry name" value="FAD/NAD(P)-binding domain"/>
    <property type="match status" value="1"/>
</dbReference>
<comment type="cofactor">
    <cofactor evidence="1">
        <name>FAD</name>
        <dbReference type="ChEBI" id="CHEBI:57692"/>
    </cofactor>
</comment>
<dbReference type="PRINTS" id="PR00419">
    <property type="entry name" value="ADXRDTASE"/>
</dbReference>
<evidence type="ECO:0000256" key="2">
    <source>
        <dbReference type="ARBA" id="ARBA00004924"/>
    </source>
</evidence>
<protein>
    <recommendedName>
        <fullName evidence="4">L-ornithine N(5)-monooxygenase [NAD(P)H]</fullName>
        <ecNumber evidence="4">1.14.13.196</ecNumber>
    </recommendedName>
</protein>
<keyword evidence="5" id="KW-0285">Flavoprotein</keyword>
<dbReference type="PANTHER" id="PTHR23023">
    <property type="entry name" value="DIMETHYLANILINE MONOOXYGENASE"/>
    <property type="match status" value="1"/>
</dbReference>
<feature type="transmembrane region" description="Helical" evidence="11">
    <location>
        <begin position="20"/>
        <end position="47"/>
    </location>
</feature>
<evidence type="ECO:0000256" key="4">
    <source>
        <dbReference type="ARBA" id="ARBA00012881"/>
    </source>
</evidence>
<dbReference type="InterPro" id="IPR025700">
    <property type="entry name" value="Lys/Orn_oxygenase"/>
</dbReference>
<gene>
    <name evidence="12" type="ORF">PhCBS80983_g05536</name>
</gene>
<accession>A0A507DUF1</accession>
<dbReference type="Gene3D" id="3.50.50.60">
    <property type="entry name" value="FAD/NAD(P)-binding domain"/>
    <property type="match status" value="1"/>
</dbReference>
<evidence type="ECO:0000256" key="5">
    <source>
        <dbReference type="ARBA" id="ARBA00022630"/>
    </source>
</evidence>
<comment type="catalytic activity">
    <reaction evidence="10">
        <text>L-ornithine + NADH + O2 = N(5)-hydroxy-L-ornithine + NAD(+) + H2O</text>
        <dbReference type="Rhea" id="RHEA:41512"/>
        <dbReference type="ChEBI" id="CHEBI:15377"/>
        <dbReference type="ChEBI" id="CHEBI:15379"/>
        <dbReference type="ChEBI" id="CHEBI:46911"/>
        <dbReference type="ChEBI" id="CHEBI:57540"/>
        <dbReference type="ChEBI" id="CHEBI:57945"/>
        <dbReference type="ChEBI" id="CHEBI:78275"/>
        <dbReference type="EC" id="1.14.13.196"/>
    </reaction>
</comment>
<evidence type="ECO:0000256" key="8">
    <source>
        <dbReference type="ARBA" id="ARBA00023002"/>
    </source>
</evidence>
<comment type="caution">
    <text evidence="12">The sequence shown here is derived from an EMBL/GenBank/DDBJ whole genome shotgun (WGS) entry which is preliminary data.</text>
</comment>